<dbReference type="InterPro" id="IPR051907">
    <property type="entry name" value="DoxX-like_oxidoreductase"/>
</dbReference>
<evidence type="ECO:0008006" key="4">
    <source>
        <dbReference type="Google" id="ProtNLM"/>
    </source>
</evidence>
<feature type="transmembrane region" description="Helical" evidence="1">
    <location>
        <begin position="45"/>
        <end position="67"/>
    </location>
</feature>
<name>A0A937X118_9BACT</name>
<dbReference type="PANTHER" id="PTHR33452:SF1">
    <property type="entry name" value="INNER MEMBRANE PROTEIN YPHA-RELATED"/>
    <property type="match status" value="1"/>
</dbReference>
<comment type="caution">
    <text evidence="2">The sequence shown here is derived from an EMBL/GenBank/DDBJ whole genome shotgun (WGS) entry which is preliminary data.</text>
</comment>
<accession>A0A937X118</accession>
<dbReference type="PANTHER" id="PTHR33452">
    <property type="entry name" value="OXIDOREDUCTASE CATD-RELATED"/>
    <property type="match status" value="1"/>
</dbReference>
<evidence type="ECO:0000256" key="1">
    <source>
        <dbReference type="SAM" id="Phobius"/>
    </source>
</evidence>
<reference evidence="2 3" key="1">
    <citation type="submission" date="2019-03" db="EMBL/GenBank/DDBJ databases">
        <title>Lake Tanganyika Metagenome-Assembled Genomes (MAGs).</title>
        <authorList>
            <person name="Tran P."/>
        </authorList>
    </citation>
    <scope>NUCLEOTIDE SEQUENCE [LARGE SCALE GENOMIC DNA]</scope>
    <source>
        <strain evidence="2">K_DeepCast_65m_m2_236</strain>
    </source>
</reference>
<feature type="transmembrane region" description="Helical" evidence="1">
    <location>
        <begin position="12"/>
        <end position="39"/>
    </location>
</feature>
<keyword evidence="1" id="KW-0472">Membrane</keyword>
<protein>
    <recommendedName>
        <fullName evidence="4">DoxX family protein</fullName>
    </recommendedName>
</protein>
<evidence type="ECO:0000313" key="2">
    <source>
        <dbReference type="EMBL" id="MBM3273999.1"/>
    </source>
</evidence>
<dbReference type="AlphaFoldDB" id="A0A937X118"/>
<feature type="transmembrane region" description="Helical" evidence="1">
    <location>
        <begin position="127"/>
        <end position="158"/>
    </location>
</feature>
<proteinExistence type="predicted"/>
<gene>
    <name evidence="2" type="ORF">FJZ00_02515</name>
</gene>
<feature type="transmembrane region" description="Helical" evidence="1">
    <location>
        <begin position="189"/>
        <end position="209"/>
    </location>
</feature>
<feature type="transmembrane region" description="Helical" evidence="1">
    <location>
        <begin position="165"/>
        <end position="183"/>
    </location>
</feature>
<evidence type="ECO:0000313" key="3">
    <source>
        <dbReference type="Proteomes" id="UP000703893"/>
    </source>
</evidence>
<sequence>MAWLAVPEAVLGVMLVLGLLTRIAAVAMLACFALSFALFPGGDAVDLIVVPGLAIYLLAFGRGRLALDNLFHGSHVLSLAAAARALDHLGLPALRVLAGIELVVLGLNEKLLYPQFGLHFLEERPWLNFMAGLGFAFPNDLFVLCAGLVEVGVGVLLLAGIFPRLLVVVVAILFSITFTTIGVPEQYGHLAYVGAAVVIFIQGGGRYDLPGWIRTQLGQRVPRELPAAPRPAS</sequence>
<keyword evidence="1" id="KW-0812">Transmembrane</keyword>
<dbReference type="GO" id="GO:0005886">
    <property type="term" value="C:plasma membrane"/>
    <property type="evidence" value="ECO:0007669"/>
    <property type="project" value="TreeGrafter"/>
</dbReference>
<organism evidence="2 3">
    <name type="scientific">Candidatus Tanganyikabacteria bacterium</name>
    <dbReference type="NCBI Taxonomy" id="2961651"/>
    <lineage>
        <taxon>Bacteria</taxon>
        <taxon>Bacillati</taxon>
        <taxon>Candidatus Sericytochromatia</taxon>
        <taxon>Candidatus Tanganyikabacteria</taxon>
    </lineage>
</organism>
<dbReference type="EMBL" id="VGJX01000096">
    <property type="protein sequence ID" value="MBM3273999.1"/>
    <property type="molecule type" value="Genomic_DNA"/>
</dbReference>
<dbReference type="Proteomes" id="UP000703893">
    <property type="component" value="Unassembled WGS sequence"/>
</dbReference>
<keyword evidence="1" id="KW-1133">Transmembrane helix</keyword>